<dbReference type="GO" id="GO:0032324">
    <property type="term" value="P:molybdopterin cofactor biosynthetic process"/>
    <property type="evidence" value="ECO:0007669"/>
    <property type="project" value="UniProtKB-ARBA"/>
</dbReference>
<dbReference type="PROSITE" id="PS01305">
    <property type="entry name" value="MOAA_NIFB_PQQE"/>
    <property type="match status" value="1"/>
</dbReference>
<organism evidence="9 10">
    <name type="scientific">Acetivibrio mesophilus</name>
    <dbReference type="NCBI Taxonomy" id="2487273"/>
    <lineage>
        <taxon>Bacteria</taxon>
        <taxon>Bacillati</taxon>
        <taxon>Bacillota</taxon>
        <taxon>Clostridia</taxon>
        <taxon>Eubacteriales</taxon>
        <taxon>Oscillospiraceae</taxon>
        <taxon>Acetivibrio</taxon>
    </lineage>
</organism>
<dbReference type="InterPro" id="IPR007197">
    <property type="entry name" value="rSAM"/>
</dbReference>
<dbReference type="PANTHER" id="PTHR43273">
    <property type="entry name" value="ANAEROBIC SULFATASE-MATURATING ENZYME HOMOLOG ASLB-RELATED"/>
    <property type="match status" value="1"/>
</dbReference>
<dbReference type="InterPro" id="IPR058240">
    <property type="entry name" value="rSAM_sf"/>
</dbReference>
<feature type="domain" description="Radical SAM core" evidence="8">
    <location>
        <begin position="1"/>
        <end position="212"/>
    </location>
</feature>
<dbReference type="Proteomes" id="UP000289166">
    <property type="component" value="Unassembled WGS sequence"/>
</dbReference>
<dbReference type="CDD" id="cd01335">
    <property type="entry name" value="Radical_SAM"/>
    <property type="match status" value="1"/>
</dbReference>
<dbReference type="GO" id="GO:0016491">
    <property type="term" value="F:oxidoreductase activity"/>
    <property type="evidence" value="ECO:0007669"/>
    <property type="project" value="InterPro"/>
</dbReference>
<comment type="caution">
    <text evidence="9">The sequence shown here is derived from an EMBL/GenBank/DDBJ whole genome shotgun (WGS) entry which is preliminary data.</text>
</comment>
<comment type="similarity">
    <text evidence="7">Belongs to the radical SAM superfamily. Anaerobic sulfatase-maturating enzyme family.</text>
</comment>
<accession>A0A4Q0I3D3</accession>
<proteinExistence type="inferred from homology"/>
<dbReference type="PANTHER" id="PTHR43273:SF3">
    <property type="entry name" value="ANAEROBIC SULFATASE-MATURATING ENZYME HOMOLOG ASLB-RELATED"/>
    <property type="match status" value="1"/>
</dbReference>
<evidence type="ECO:0000259" key="8">
    <source>
        <dbReference type="PROSITE" id="PS51918"/>
    </source>
</evidence>
<dbReference type="RefSeq" id="WP_069195466.1">
    <property type="nucleotide sequence ID" value="NZ_RLII01000013.1"/>
</dbReference>
<evidence type="ECO:0000313" key="10">
    <source>
        <dbReference type="Proteomes" id="UP000289166"/>
    </source>
</evidence>
<evidence type="ECO:0000313" key="9">
    <source>
        <dbReference type="EMBL" id="RXE58738.1"/>
    </source>
</evidence>
<comment type="cofactor">
    <cofactor evidence="1">
        <name>[4Fe-4S] cluster</name>
        <dbReference type="ChEBI" id="CHEBI:49883"/>
    </cofactor>
</comment>
<reference evidence="10" key="1">
    <citation type="submission" date="2018-11" db="EMBL/GenBank/DDBJ databases">
        <title>Genome sequencing of a novel mesophilic and cellulolytic organism within the genus Hungateiclostridium.</title>
        <authorList>
            <person name="Rettenmaier R."/>
            <person name="Liebl W."/>
            <person name="Zverlov V."/>
        </authorList>
    </citation>
    <scope>NUCLEOTIDE SEQUENCE [LARGE SCALE GENOMIC DNA]</scope>
    <source>
        <strain evidence="10">N2K1</strain>
    </source>
</reference>
<keyword evidence="2" id="KW-0004">4Fe-4S</keyword>
<dbReference type="InterPro" id="IPR013785">
    <property type="entry name" value="Aldolase_TIM"/>
</dbReference>
<dbReference type="AlphaFoldDB" id="A0A4Q0I3D3"/>
<dbReference type="GO" id="GO:0046872">
    <property type="term" value="F:metal ion binding"/>
    <property type="evidence" value="ECO:0007669"/>
    <property type="project" value="UniProtKB-KW"/>
</dbReference>
<keyword evidence="3" id="KW-0949">S-adenosyl-L-methionine</keyword>
<dbReference type="SFLD" id="SFLDG01067">
    <property type="entry name" value="SPASM/twitch_domain_containing"/>
    <property type="match status" value="1"/>
</dbReference>
<dbReference type="OrthoDB" id="9808591at2"/>
<dbReference type="SFLD" id="SFLDG01386">
    <property type="entry name" value="main_SPASM_domain-containing"/>
    <property type="match status" value="1"/>
</dbReference>
<keyword evidence="10" id="KW-1185">Reference proteome</keyword>
<dbReference type="InterPro" id="IPR006638">
    <property type="entry name" value="Elp3/MiaA/NifB-like_rSAM"/>
</dbReference>
<evidence type="ECO:0000256" key="4">
    <source>
        <dbReference type="ARBA" id="ARBA00022723"/>
    </source>
</evidence>
<evidence type="ECO:0000256" key="7">
    <source>
        <dbReference type="ARBA" id="ARBA00023601"/>
    </source>
</evidence>
<dbReference type="SFLD" id="SFLDG01384">
    <property type="entry name" value="thioether_bond_formation_requi"/>
    <property type="match status" value="1"/>
</dbReference>
<dbReference type="SMART" id="SM00729">
    <property type="entry name" value="Elp3"/>
    <property type="match status" value="1"/>
</dbReference>
<name>A0A4Q0I3D3_9FIRM</name>
<gene>
    <name evidence="9" type="ORF">EFD62_10555</name>
</gene>
<evidence type="ECO:0000256" key="2">
    <source>
        <dbReference type="ARBA" id="ARBA00022485"/>
    </source>
</evidence>
<dbReference type="InterPro" id="IPR023867">
    <property type="entry name" value="Sulphatase_maturase_rSAM"/>
</dbReference>
<dbReference type="SFLD" id="SFLDS00029">
    <property type="entry name" value="Radical_SAM"/>
    <property type="match status" value="1"/>
</dbReference>
<dbReference type="InterPro" id="IPR000385">
    <property type="entry name" value="MoaA_NifB_PqqE_Fe-S-bd_CS"/>
</dbReference>
<dbReference type="GO" id="GO:0051539">
    <property type="term" value="F:4 iron, 4 sulfur cluster binding"/>
    <property type="evidence" value="ECO:0007669"/>
    <property type="project" value="UniProtKB-KW"/>
</dbReference>
<keyword evidence="5" id="KW-0408">Iron</keyword>
<dbReference type="EMBL" id="RLII01000013">
    <property type="protein sequence ID" value="RXE58738.1"/>
    <property type="molecule type" value="Genomic_DNA"/>
</dbReference>
<sequence>MKAFNIWVTRRCNLRCKYCYEGIEKRNLDFSKENIGKLIDFIRCSSINEPELTINFHGGEPLLRLDIIKAICDRLNEFDIPARYSLTTNALLLNESIISTIMEYKIYLSISLDGDKVSNDSNRIDMFGNGTYERVVKNAQRVAEMGLNPRIRMTVTPNNVHSFYYNIEHLLELGFKNIVAVPDFFDKYWDDEKIELLKTELIRVKEKEVAEDVSITFFKDNISKKGLCAGGIVQCNIDVDMLVYPCTYGVGDIDLSIGNIIDGIDKSKNAVLMELNQKENIECRGCTYGKYCTSTRCKILNKVLTGDYLGTSPVICELENVFYQVYHD</sequence>
<evidence type="ECO:0000256" key="1">
    <source>
        <dbReference type="ARBA" id="ARBA00001966"/>
    </source>
</evidence>
<dbReference type="Pfam" id="PF04055">
    <property type="entry name" value="Radical_SAM"/>
    <property type="match status" value="1"/>
</dbReference>
<evidence type="ECO:0000256" key="5">
    <source>
        <dbReference type="ARBA" id="ARBA00023004"/>
    </source>
</evidence>
<dbReference type="Gene3D" id="3.20.20.70">
    <property type="entry name" value="Aldolase class I"/>
    <property type="match status" value="1"/>
</dbReference>
<keyword evidence="4" id="KW-0479">Metal-binding</keyword>
<keyword evidence="6" id="KW-0411">Iron-sulfur</keyword>
<protein>
    <submittedName>
        <fullName evidence="9">Radical SAM protein</fullName>
    </submittedName>
</protein>
<dbReference type="PROSITE" id="PS51918">
    <property type="entry name" value="RADICAL_SAM"/>
    <property type="match status" value="1"/>
</dbReference>
<evidence type="ECO:0000256" key="6">
    <source>
        <dbReference type="ARBA" id="ARBA00023014"/>
    </source>
</evidence>
<dbReference type="SUPFAM" id="SSF102114">
    <property type="entry name" value="Radical SAM enzymes"/>
    <property type="match status" value="1"/>
</dbReference>
<evidence type="ECO:0000256" key="3">
    <source>
        <dbReference type="ARBA" id="ARBA00022691"/>
    </source>
</evidence>